<gene>
    <name evidence="7" type="ORF">SAMN06265355_102185</name>
</gene>
<evidence type="ECO:0000256" key="3">
    <source>
        <dbReference type="ARBA" id="ARBA00023082"/>
    </source>
</evidence>
<dbReference type="Pfam" id="PF04542">
    <property type="entry name" value="Sigma70_r2"/>
    <property type="match status" value="1"/>
</dbReference>
<dbReference type="PANTHER" id="PTHR43133:SF62">
    <property type="entry name" value="RNA POLYMERASE SIGMA FACTOR SIGZ"/>
    <property type="match status" value="1"/>
</dbReference>
<dbReference type="InterPro" id="IPR007627">
    <property type="entry name" value="RNA_pol_sigma70_r2"/>
</dbReference>
<feature type="domain" description="RNA polymerase sigma factor 70 region 4 type 2" evidence="6">
    <location>
        <begin position="116"/>
        <end position="166"/>
    </location>
</feature>
<dbReference type="GO" id="GO:0003677">
    <property type="term" value="F:DNA binding"/>
    <property type="evidence" value="ECO:0007669"/>
    <property type="project" value="InterPro"/>
</dbReference>
<dbReference type="InterPro" id="IPR036388">
    <property type="entry name" value="WH-like_DNA-bd_sf"/>
</dbReference>
<dbReference type="InterPro" id="IPR014284">
    <property type="entry name" value="RNA_pol_sigma-70_dom"/>
</dbReference>
<dbReference type="GO" id="GO:0016987">
    <property type="term" value="F:sigma factor activity"/>
    <property type="evidence" value="ECO:0007669"/>
    <property type="project" value="UniProtKB-KW"/>
</dbReference>
<evidence type="ECO:0000256" key="1">
    <source>
        <dbReference type="ARBA" id="ARBA00010641"/>
    </source>
</evidence>
<dbReference type="AlphaFoldDB" id="A0A238VQ10"/>
<keyword evidence="8" id="KW-1185">Reference proteome</keyword>
<feature type="domain" description="RNA polymerase sigma-70 region 2" evidence="5">
    <location>
        <begin position="20"/>
        <end position="84"/>
    </location>
</feature>
<dbReference type="InterPro" id="IPR039425">
    <property type="entry name" value="RNA_pol_sigma-70-like"/>
</dbReference>
<dbReference type="RefSeq" id="WP_089310487.1">
    <property type="nucleotide sequence ID" value="NZ_FZNP01000002.1"/>
</dbReference>
<dbReference type="Gene3D" id="1.10.10.10">
    <property type="entry name" value="Winged helix-like DNA-binding domain superfamily/Winged helix DNA-binding domain"/>
    <property type="match status" value="1"/>
</dbReference>
<dbReference type="Pfam" id="PF08281">
    <property type="entry name" value="Sigma70_r4_2"/>
    <property type="match status" value="1"/>
</dbReference>
<dbReference type="OrthoDB" id="9803203at2"/>
<dbReference type="CDD" id="cd06171">
    <property type="entry name" value="Sigma70_r4"/>
    <property type="match status" value="1"/>
</dbReference>
<evidence type="ECO:0000259" key="6">
    <source>
        <dbReference type="Pfam" id="PF08281"/>
    </source>
</evidence>
<keyword evidence="2" id="KW-0805">Transcription regulation</keyword>
<evidence type="ECO:0000256" key="2">
    <source>
        <dbReference type="ARBA" id="ARBA00023015"/>
    </source>
</evidence>
<dbReference type="InterPro" id="IPR013325">
    <property type="entry name" value="RNA_pol_sigma_r2"/>
</dbReference>
<name>A0A238VQ10_9ACTN</name>
<evidence type="ECO:0000313" key="7">
    <source>
        <dbReference type="EMBL" id="SNR36298.1"/>
    </source>
</evidence>
<evidence type="ECO:0000259" key="5">
    <source>
        <dbReference type="Pfam" id="PF04542"/>
    </source>
</evidence>
<dbReference type="Proteomes" id="UP000198420">
    <property type="component" value="Unassembled WGS sequence"/>
</dbReference>
<accession>A0A238VQ10</accession>
<dbReference type="NCBIfam" id="TIGR02937">
    <property type="entry name" value="sigma70-ECF"/>
    <property type="match status" value="1"/>
</dbReference>
<sequence>MNLGERLARGDETALAECYTVLGPLVRRHVVRLVPRHAVDDVVQLVFLEVWRSRRRFDPARALEPWVLAIARRRAIDQLRAEARHYRRTLPLDDHAELPAARTPDASPSVETACDVRDALAVLPLPQRQAIVMAHFGQLTQTEIADRLSVPLGTVKARTARGLRRMRELL</sequence>
<keyword evidence="3" id="KW-0731">Sigma factor</keyword>
<comment type="similarity">
    <text evidence="1">Belongs to the sigma-70 factor family. ECF subfamily.</text>
</comment>
<evidence type="ECO:0000256" key="4">
    <source>
        <dbReference type="ARBA" id="ARBA00023163"/>
    </source>
</evidence>
<dbReference type="Gene3D" id="1.10.1740.10">
    <property type="match status" value="1"/>
</dbReference>
<dbReference type="PANTHER" id="PTHR43133">
    <property type="entry name" value="RNA POLYMERASE ECF-TYPE SIGMA FACTO"/>
    <property type="match status" value="1"/>
</dbReference>
<dbReference type="SUPFAM" id="SSF88946">
    <property type="entry name" value="Sigma2 domain of RNA polymerase sigma factors"/>
    <property type="match status" value="1"/>
</dbReference>
<dbReference type="SUPFAM" id="SSF88659">
    <property type="entry name" value="Sigma3 and sigma4 domains of RNA polymerase sigma factors"/>
    <property type="match status" value="1"/>
</dbReference>
<organism evidence="7 8">
    <name type="scientific">Actinomadura mexicana</name>
    <dbReference type="NCBI Taxonomy" id="134959"/>
    <lineage>
        <taxon>Bacteria</taxon>
        <taxon>Bacillati</taxon>
        <taxon>Actinomycetota</taxon>
        <taxon>Actinomycetes</taxon>
        <taxon>Streptosporangiales</taxon>
        <taxon>Thermomonosporaceae</taxon>
        <taxon>Actinomadura</taxon>
    </lineage>
</organism>
<evidence type="ECO:0000313" key="8">
    <source>
        <dbReference type="Proteomes" id="UP000198420"/>
    </source>
</evidence>
<reference evidence="8" key="1">
    <citation type="submission" date="2017-06" db="EMBL/GenBank/DDBJ databases">
        <authorList>
            <person name="Varghese N."/>
            <person name="Submissions S."/>
        </authorList>
    </citation>
    <scope>NUCLEOTIDE SEQUENCE [LARGE SCALE GENOMIC DNA]</scope>
    <source>
        <strain evidence="8">DSM 44485</strain>
    </source>
</reference>
<dbReference type="InterPro" id="IPR013324">
    <property type="entry name" value="RNA_pol_sigma_r3/r4-like"/>
</dbReference>
<dbReference type="InterPro" id="IPR013249">
    <property type="entry name" value="RNA_pol_sigma70_r4_t2"/>
</dbReference>
<keyword evidence="4" id="KW-0804">Transcription</keyword>
<proteinExistence type="inferred from homology"/>
<dbReference type="GO" id="GO:0006352">
    <property type="term" value="P:DNA-templated transcription initiation"/>
    <property type="evidence" value="ECO:0007669"/>
    <property type="project" value="InterPro"/>
</dbReference>
<protein>
    <submittedName>
        <fullName evidence="7">RNA polymerase sigma-70 factor, ECF subfamily</fullName>
    </submittedName>
</protein>
<dbReference type="EMBL" id="FZNP01000002">
    <property type="protein sequence ID" value="SNR36298.1"/>
    <property type="molecule type" value="Genomic_DNA"/>
</dbReference>